<dbReference type="InterPro" id="IPR011527">
    <property type="entry name" value="ABC1_TM_dom"/>
</dbReference>
<evidence type="ECO:0000256" key="5">
    <source>
        <dbReference type="ARBA" id="ARBA00022989"/>
    </source>
</evidence>
<dbReference type="InterPro" id="IPR017871">
    <property type="entry name" value="ABC_transporter-like_CS"/>
</dbReference>
<dbReference type="PROSITE" id="PS00211">
    <property type="entry name" value="ABC_TRANSPORTER_1"/>
    <property type="match status" value="1"/>
</dbReference>
<dbReference type="PANTHER" id="PTHR24221:SF423">
    <property type="entry name" value="ABC TRANSPORTER"/>
    <property type="match status" value="1"/>
</dbReference>
<dbReference type="GO" id="GO:0005886">
    <property type="term" value="C:plasma membrane"/>
    <property type="evidence" value="ECO:0007669"/>
    <property type="project" value="UniProtKB-SubCell"/>
</dbReference>
<dbReference type="GO" id="GO:0005524">
    <property type="term" value="F:ATP binding"/>
    <property type="evidence" value="ECO:0007669"/>
    <property type="project" value="UniProtKB-KW"/>
</dbReference>
<name>A0A3B0CLA9_9BACL</name>
<dbReference type="InterPro" id="IPR003439">
    <property type="entry name" value="ABC_transporter-like_ATP-bd"/>
</dbReference>
<dbReference type="InterPro" id="IPR027417">
    <property type="entry name" value="P-loop_NTPase"/>
</dbReference>
<keyword evidence="11" id="KW-1185">Reference proteome</keyword>
<dbReference type="GO" id="GO:0140359">
    <property type="term" value="F:ABC-type transporter activity"/>
    <property type="evidence" value="ECO:0007669"/>
    <property type="project" value="InterPro"/>
</dbReference>
<accession>A0A3B0CLA9</accession>
<evidence type="ECO:0000259" key="8">
    <source>
        <dbReference type="PROSITE" id="PS50893"/>
    </source>
</evidence>
<evidence type="ECO:0000256" key="6">
    <source>
        <dbReference type="ARBA" id="ARBA00023136"/>
    </source>
</evidence>
<dbReference type="EMBL" id="RBAH01000007">
    <property type="protein sequence ID" value="RKN84776.1"/>
    <property type="molecule type" value="Genomic_DNA"/>
</dbReference>
<dbReference type="Pfam" id="PF00664">
    <property type="entry name" value="ABC_membrane"/>
    <property type="match status" value="1"/>
</dbReference>
<sequence length="576" mass="63208">MRDVWVVLKAMFLYAPIRYGTVAFLRIVGYGGLGVLTGLLIKRFFDEASASRLTASSVIGLAALLLIVPLVQAFSYYLDLSLSYGWTEIIRAIFRRNLFRFALEHPGASPLPVSHGKLMNIIRTDAAVPESLMWDLPYFLAYTLFSLCGLAVLGAIDAVTTASLFVPMLLAVIASQMLKRRIGYHYERQQKTSDRFLGLLSDILRHHETIRINSASPAFLNRLAAAAEERATAGKRNTLFQALLGSVYEYIVGAGIVLLLLLISGNMRTGGVTVGSFTLFIFFLGYVSNAIRMMSTVTAGFKKAESALSRIAELFGEESVRKLTRHDSLYLDAAPPLTPAPTRSGRLERMELRRLGYRYPGTDRGIDDIGFSLPRASITVITGPVGAGKTTLLRTVLGLLEGRTGDVVWHGSALPDPGYAPVPPLAGYVPQIPSLYSGTLRDNLLLGYPDDSLEEALHVSMLEDEMTLFPDGLDTRVGPNGATLSGGQRQRLAIARMIVRKAELWVLDDISSALDADTEIRLWQRIDKVRRREGITCLVVSNKPYVTAYADQMLTLEDGKIVSSKSRSADRPASRA</sequence>
<keyword evidence="4 10" id="KW-0067">ATP-binding</keyword>
<dbReference type="Proteomes" id="UP000282311">
    <property type="component" value="Unassembled WGS sequence"/>
</dbReference>
<dbReference type="SUPFAM" id="SSF52540">
    <property type="entry name" value="P-loop containing nucleoside triphosphate hydrolases"/>
    <property type="match status" value="1"/>
</dbReference>
<dbReference type="Gene3D" id="1.20.1560.10">
    <property type="entry name" value="ABC transporter type 1, transmembrane domain"/>
    <property type="match status" value="1"/>
</dbReference>
<gene>
    <name evidence="10" type="ORF">D7M11_12380</name>
</gene>
<dbReference type="InterPro" id="IPR003593">
    <property type="entry name" value="AAA+_ATPase"/>
</dbReference>
<evidence type="ECO:0000256" key="7">
    <source>
        <dbReference type="SAM" id="Phobius"/>
    </source>
</evidence>
<feature type="transmembrane region" description="Helical" evidence="7">
    <location>
        <begin position="239"/>
        <end position="263"/>
    </location>
</feature>
<keyword evidence="2 7" id="KW-0812">Transmembrane</keyword>
<dbReference type="PROSITE" id="PS50893">
    <property type="entry name" value="ABC_TRANSPORTER_2"/>
    <property type="match status" value="1"/>
</dbReference>
<evidence type="ECO:0000313" key="11">
    <source>
        <dbReference type="Proteomes" id="UP000282311"/>
    </source>
</evidence>
<evidence type="ECO:0000256" key="1">
    <source>
        <dbReference type="ARBA" id="ARBA00004651"/>
    </source>
</evidence>
<comment type="subcellular location">
    <subcellularLocation>
        <location evidence="1">Cell membrane</location>
        <topology evidence="1">Multi-pass membrane protein</topology>
    </subcellularLocation>
</comment>
<feature type="transmembrane region" description="Helical" evidence="7">
    <location>
        <begin position="20"/>
        <end position="41"/>
    </location>
</feature>
<dbReference type="InterPro" id="IPR036640">
    <property type="entry name" value="ABC1_TM_sf"/>
</dbReference>
<feature type="transmembrane region" description="Helical" evidence="7">
    <location>
        <begin position="53"/>
        <end position="78"/>
    </location>
</feature>
<feature type="domain" description="ABC transporter" evidence="8">
    <location>
        <begin position="350"/>
        <end position="576"/>
    </location>
</feature>
<dbReference type="PROSITE" id="PS50929">
    <property type="entry name" value="ABC_TM1F"/>
    <property type="match status" value="1"/>
</dbReference>
<keyword evidence="5 7" id="KW-1133">Transmembrane helix</keyword>
<dbReference type="Gene3D" id="3.40.50.300">
    <property type="entry name" value="P-loop containing nucleotide triphosphate hydrolases"/>
    <property type="match status" value="1"/>
</dbReference>
<dbReference type="SMART" id="SM00382">
    <property type="entry name" value="AAA"/>
    <property type="match status" value="1"/>
</dbReference>
<dbReference type="GO" id="GO:0016887">
    <property type="term" value="F:ATP hydrolysis activity"/>
    <property type="evidence" value="ECO:0007669"/>
    <property type="project" value="InterPro"/>
</dbReference>
<dbReference type="AlphaFoldDB" id="A0A3B0CLA9"/>
<dbReference type="RefSeq" id="WP_120747518.1">
    <property type="nucleotide sequence ID" value="NZ_RBAH01000007.1"/>
</dbReference>
<dbReference type="OrthoDB" id="9770415at2"/>
<comment type="caution">
    <text evidence="10">The sequence shown here is derived from an EMBL/GenBank/DDBJ whole genome shotgun (WGS) entry which is preliminary data.</text>
</comment>
<feature type="domain" description="ABC transmembrane type-1" evidence="9">
    <location>
        <begin position="28"/>
        <end position="303"/>
    </location>
</feature>
<keyword evidence="6 7" id="KW-0472">Membrane</keyword>
<dbReference type="PANTHER" id="PTHR24221">
    <property type="entry name" value="ATP-BINDING CASSETTE SUB-FAMILY B"/>
    <property type="match status" value="1"/>
</dbReference>
<feature type="transmembrane region" description="Helical" evidence="7">
    <location>
        <begin position="139"/>
        <end position="172"/>
    </location>
</feature>
<protein>
    <submittedName>
        <fullName evidence="10">ABC transporter ATP-binding protein</fullName>
    </submittedName>
</protein>
<evidence type="ECO:0000256" key="2">
    <source>
        <dbReference type="ARBA" id="ARBA00022692"/>
    </source>
</evidence>
<reference evidence="10 11" key="1">
    <citation type="journal article" date="2007" name="Int. J. Syst. Evol. Microbiol.">
        <title>Paenibacillus ginsengarvi sp. nov., isolated from soil from ginseng cultivation.</title>
        <authorList>
            <person name="Yoon M.H."/>
            <person name="Ten L.N."/>
            <person name="Im W.T."/>
        </authorList>
    </citation>
    <scope>NUCLEOTIDE SEQUENCE [LARGE SCALE GENOMIC DNA]</scope>
    <source>
        <strain evidence="10 11">KCTC 13059</strain>
    </source>
</reference>
<dbReference type="Pfam" id="PF00005">
    <property type="entry name" value="ABC_tran"/>
    <property type="match status" value="1"/>
</dbReference>
<proteinExistence type="predicted"/>
<organism evidence="10 11">
    <name type="scientific">Paenibacillus ginsengarvi</name>
    <dbReference type="NCBI Taxonomy" id="400777"/>
    <lineage>
        <taxon>Bacteria</taxon>
        <taxon>Bacillati</taxon>
        <taxon>Bacillota</taxon>
        <taxon>Bacilli</taxon>
        <taxon>Bacillales</taxon>
        <taxon>Paenibacillaceae</taxon>
        <taxon>Paenibacillus</taxon>
    </lineage>
</organism>
<dbReference type="SUPFAM" id="SSF90123">
    <property type="entry name" value="ABC transporter transmembrane region"/>
    <property type="match status" value="1"/>
</dbReference>
<keyword evidence="3" id="KW-0547">Nucleotide-binding</keyword>
<evidence type="ECO:0000256" key="3">
    <source>
        <dbReference type="ARBA" id="ARBA00022741"/>
    </source>
</evidence>
<evidence type="ECO:0000259" key="9">
    <source>
        <dbReference type="PROSITE" id="PS50929"/>
    </source>
</evidence>
<dbReference type="InterPro" id="IPR039421">
    <property type="entry name" value="Type_1_exporter"/>
</dbReference>
<evidence type="ECO:0000313" key="10">
    <source>
        <dbReference type="EMBL" id="RKN84776.1"/>
    </source>
</evidence>
<evidence type="ECO:0000256" key="4">
    <source>
        <dbReference type="ARBA" id="ARBA00022840"/>
    </source>
</evidence>
<feature type="transmembrane region" description="Helical" evidence="7">
    <location>
        <begin position="269"/>
        <end position="287"/>
    </location>
</feature>